<keyword evidence="7 8" id="KW-0472">Membrane</keyword>
<organism evidence="9 10">
    <name type="scientific">Facklamia lactis</name>
    <dbReference type="NCBI Taxonomy" id="2749967"/>
    <lineage>
        <taxon>Bacteria</taxon>
        <taxon>Bacillati</taxon>
        <taxon>Bacillota</taxon>
        <taxon>Bacilli</taxon>
        <taxon>Lactobacillales</taxon>
        <taxon>Aerococcaceae</taxon>
        <taxon>Facklamia</taxon>
    </lineage>
</organism>
<name>A0ABS0LP73_9LACT</name>
<evidence type="ECO:0000313" key="10">
    <source>
        <dbReference type="Proteomes" id="UP000721415"/>
    </source>
</evidence>
<feature type="transmembrane region" description="Helical" evidence="8">
    <location>
        <begin position="197"/>
        <end position="216"/>
    </location>
</feature>
<accession>A0ABS0LP73</accession>
<protein>
    <submittedName>
        <fullName evidence="9">Iron ABC transporter permease</fullName>
    </submittedName>
</protein>
<dbReference type="Gene3D" id="1.10.3470.10">
    <property type="entry name" value="ABC transporter involved in vitamin B12 uptake, BtuC"/>
    <property type="match status" value="1"/>
</dbReference>
<evidence type="ECO:0000256" key="8">
    <source>
        <dbReference type="SAM" id="Phobius"/>
    </source>
</evidence>
<evidence type="ECO:0000256" key="2">
    <source>
        <dbReference type="ARBA" id="ARBA00007935"/>
    </source>
</evidence>
<dbReference type="InterPro" id="IPR037294">
    <property type="entry name" value="ABC_BtuC-like"/>
</dbReference>
<sequence length="338" mass="36452">MLRGSRLLGGLLISLFIFLLCCTIGSVKIPIVETAKILIAQFHLNVGEVNPQYQNILVNIRIPRIMATFLIGIALSLSGMTMQSLLKNPLADGSTLGISAGASLGAALAIAFGFYLPNLYFGSTFIMAILFSFLSLLIILFFSYHLDQRMNNMTVILTGIMFSMLISSALNLLIVFSNDKLKSIIFWTMGSLSGARYPDVIVLTLAVVIGGLMIGFNVQELNAFAIGENIAHNLGVNVFRKRIILFIASSIMIGVSVSVAGSIPFVGLIIPHISRLIVGPNHRKLVVAVILIGGNFLMLADLLARTMASPVEIPIGVITSLIGTITFLVIFARKKGRL</sequence>
<dbReference type="EMBL" id="JACBXQ010000002">
    <property type="protein sequence ID" value="MBG9985912.1"/>
    <property type="molecule type" value="Genomic_DNA"/>
</dbReference>
<comment type="subcellular location">
    <subcellularLocation>
        <location evidence="1">Cell membrane</location>
        <topology evidence="1">Multi-pass membrane protein</topology>
    </subcellularLocation>
</comment>
<keyword evidence="3" id="KW-0813">Transport</keyword>
<gene>
    <name evidence="9" type="ORF">HZY91_03270</name>
</gene>
<evidence type="ECO:0000256" key="7">
    <source>
        <dbReference type="ARBA" id="ARBA00023136"/>
    </source>
</evidence>
<feature type="transmembrane region" description="Helical" evidence="8">
    <location>
        <begin position="65"/>
        <end position="86"/>
    </location>
</feature>
<dbReference type="PANTHER" id="PTHR30472">
    <property type="entry name" value="FERRIC ENTEROBACTIN TRANSPORT SYSTEM PERMEASE PROTEIN"/>
    <property type="match status" value="1"/>
</dbReference>
<dbReference type="CDD" id="cd06550">
    <property type="entry name" value="TM_ABC_iron-siderophores_like"/>
    <property type="match status" value="1"/>
</dbReference>
<dbReference type="PANTHER" id="PTHR30472:SF25">
    <property type="entry name" value="ABC TRANSPORTER PERMEASE PROTEIN MJ0876-RELATED"/>
    <property type="match status" value="1"/>
</dbReference>
<keyword evidence="6 8" id="KW-1133">Transmembrane helix</keyword>
<comment type="caution">
    <text evidence="9">The sequence shown here is derived from an EMBL/GenBank/DDBJ whole genome shotgun (WGS) entry which is preliminary data.</text>
</comment>
<feature type="transmembrane region" description="Helical" evidence="8">
    <location>
        <begin position="313"/>
        <end position="332"/>
    </location>
</feature>
<keyword evidence="4" id="KW-1003">Cell membrane</keyword>
<evidence type="ECO:0000313" key="9">
    <source>
        <dbReference type="EMBL" id="MBG9985912.1"/>
    </source>
</evidence>
<dbReference type="SUPFAM" id="SSF81345">
    <property type="entry name" value="ABC transporter involved in vitamin B12 uptake, BtuC"/>
    <property type="match status" value="1"/>
</dbReference>
<feature type="transmembrane region" description="Helical" evidence="8">
    <location>
        <begin position="285"/>
        <end position="307"/>
    </location>
</feature>
<feature type="transmembrane region" description="Helical" evidence="8">
    <location>
        <begin position="156"/>
        <end position="176"/>
    </location>
</feature>
<feature type="transmembrane region" description="Helical" evidence="8">
    <location>
        <begin position="124"/>
        <end position="144"/>
    </location>
</feature>
<dbReference type="Pfam" id="PF01032">
    <property type="entry name" value="FecCD"/>
    <property type="match status" value="1"/>
</dbReference>
<evidence type="ECO:0000256" key="4">
    <source>
        <dbReference type="ARBA" id="ARBA00022475"/>
    </source>
</evidence>
<keyword evidence="10" id="KW-1185">Reference proteome</keyword>
<evidence type="ECO:0000256" key="6">
    <source>
        <dbReference type="ARBA" id="ARBA00022989"/>
    </source>
</evidence>
<dbReference type="RefSeq" id="WP_197114749.1">
    <property type="nucleotide sequence ID" value="NZ_JACBXQ010000002.1"/>
</dbReference>
<feature type="transmembrane region" description="Helical" evidence="8">
    <location>
        <begin position="98"/>
        <end position="117"/>
    </location>
</feature>
<dbReference type="Proteomes" id="UP000721415">
    <property type="component" value="Unassembled WGS sequence"/>
</dbReference>
<comment type="similarity">
    <text evidence="2">Belongs to the binding-protein-dependent transport system permease family. FecCD subfamily.</text>
</comment>
<reference evidence="9 10" key="1">
    <citation type="submission" date="2020-07" db="EMBL/GenBank/DDBJ databases">
        <title>Facklamia lactis sp. nov., isolated from raw milk.</title>
        <authorList>
            <person name="Doll E.V."/>
            <person name="Huptas C."/>
            <person name="Staib L."/>
            <person name="Wenning M."/>
            <person name="Scherer S."/>
        </authorList>
    </citation>
    <scope>NUCLEOTIDE SEQUENCE [LARGE SCALE GENOMIC DNA]</scope>
    <source>
        <strain evidence="9 10">DSM 111018</strain>
    </source>
</reference>
<keyword evidence="5 8" id="KW-0812">Transmembrane</keyword>
<feature type="transmembrane region" description="Helical" evidence="8">
    <location>
        <begin position="243"/>
        <end position="273"/>
    </location>
</feature>
<evidence type="ECO:0000256" key="3">
    <source>
        <dbReference type="ARBA" id="ARBA00022448"/>
    </source>
</evidence>
<feature type="transmembrane region" description="Helical" evidence="8">
    <location>
        <begin position="6"/>
        <end position="27"/>
    </location>
</feature>
<evidence type="ECO:0000256" key="1">
    <source>
        <dbReference type="ARBA" id="ARBA00004651"/>
    </source>
</evidence>
<dbReference type="InterPro" id="IPR000522">
    <property type="entry name" value="ABC_transptr_permease_BtuC"/>
</dbReference>
<proteinExistence type="inferred from homology"/>
<evidence type="ECO:0000256" key="5">
    <source>
        <dbReference type="ARBA" id="ARBA00022692"/>
    </source>
</evidence>